<evidence type="ECO:0000313" key="2">
    <source>
        <dbReference type="Proteomes" id="UP001239169"/>
    </source>
</evidence>
<protein>
    <submittedName>
        <fullName evidence="1">DUF2935 domain-containing protein</fullName>
    </submittedName>
</protein>
<dbReference type="Gene3D" id="1.20.1260.120">
    <property type="entry name" value="Protein of unknown function DUF2935"/>
    <property type="match status" value="1"/>
</dbReference>
<dbReference type="Pfam" id="PF11155">
    <property type="entry name" value="DUF2935"/>
    <property type="match status" value="2"/>
</dbReference>
<accession>A0ABY8R5D9</accession>
<dbReference type="EMBL" id="CP124685">
    <property type="protein sequence ID" value="WGX76766.1"/>
    <property type="molecule type" value="Genomic_DNA"/>
</dbReference>
<dbReference type="Proteomes" id="UP001239169">
    <property type="component" value="Chromosome"/>
</dbReference>
<evidence type="ECO:0000313" key="1">
    <source>
        <dbReference type="EMBL" id="WGX76766.1"/>
    </source>
</evidence>
<gene>
    <name evidence="1" type="ORF">QJS64_06865</name>
</gene>
<dbReference type="SUPFAM" id="SSF158430">
    <property type="entry name" value="Bacillus cereus metalloprotein-like"/>
    <property type="match status" value="2"/>
</dbReference>
<name>A0ABY8R5D9_PARBF</name>
<reference evidence="1 2" key="1">
    <citation type="submission" date="2023-04" db="EMBL/GenBank/DDBJ databases">
        <title>Bacteria Genome Submission.</title>
        <authorList>
            <person name="Isaac P."/>
        </authorList>
    </citation>
    <scope>NUCLEOTIDE SEQUENCE [LARGE SCALE GENOMIC DNA]</scope>
    <source>
        <strain evidence="1 2">SampleS7P1</strain>
    </source>
</reference>
<keyword evidence="2" id="KW-1185">Reference proteome</keyword>
<organism evidence="1 2">
    <name type="scientific">Paraclostridium bifermentans</name>
    <name type="common">Clostridium bifermentans</name>
    <dbReference type="NCBI Taxonomy" id="1490"/>
    <lineage>
        <taxon>Bacteria</taxon>
        <taxon>Bacillati</taxon>
        <taxon>Bacillota</taxon>
        <taxon>Clostridia</taxon>
        <taxon>Peptostreptococcales</taxon>
        <taxon>Peptostreptococcaceae</taxon>
        <taxon>Paraclostridium</taxon>
    </lineage>
</organism>
<proteinExistence type="predicted"/>
<dbReference type="InterPro" id="IPR021328">
    <property type="entry name" value="CotB-like"/>
</dbReference>
<sequence>MINDQKYVILSLEVHLFFARIMKEHSLFLEAGFTPKNSNLANDADHYKREFEKLLSYAISASNGIIRPEVLKSGEIITDYTLGAEQKTQNFTGIEINQNITKSEARLRSGNNPQVSSNLINYVSELNSNAKRILKGLINFKQTVLDGVLSCNLFTANYPLLIEHVVHEAKSYLALIEKLDNRIDIESKDVMETELFWDEIMKEHALFIRGLLDPSEDELIKTANDFAHDFTELIEKARGMVDTTIGSITNETLNETVKFKHFKESGTEGIASCKIRSIILPLMADHVLREANHYIRLLENYKSM</sequence>